<dbReference type="Proteomes" id="UP001499915">
    <property type="component" value="Unassembled WGS sequence"/>
</dbReference>
<dbReference type="SUPFAM" id="SSF53474">
    <property type="entry name" value="alpha/beta-Hydrolases"/>
    <property type="match status" value="1"/>
</dbReference>
<dbReference type="PANTHER" id="PTHR46623:SF6">
    <property type="entry name" value="ALPHA_BETA-HYDROLASES SUPERFAMILY PROTEIN"/>
    <property type="match status" value="1"/>
</dbReference>
<evidence type="ECO:0000313" key="3">
    <source>
        <dbReference type="Proteomes" id="UP001499915"/>
    </source>
</evidence>
<accession>A0ABN1I941</accession>
<dbReference type="EMBL" id="BAAAET010000004">
    <property type="protein sequence ID" value="GAA0698696.1"/>
    <property type="molecule type" value="Genomic_DNA"/>
</dbReference>
<protein>
    <recommendedName>
        <fullName evidence="1">Dienelactone hydrolase domain-containing protein</fullName>
    </recommendedName>
</protein>
<evidence type="ECO:0000259" key="1">
    <source>
        <dbReference type="Pfam" id="PF01738"/>
    </source>
</evidence>
<keyword evidence="3" id="KW-1185">Reference proteome</keyword>
<feature type="domain" description="Dienelactone hydrolase" evidence="1">
    <location>
        <begin position="66"/>
        <end position="272"/>
    </location>
</feature>
<dbReference type="Pfam" id="PF01738">
    <property type="entry name" value="DLH"/>
    <property type="match status" value="1"/>
</dbReference>
<comment type="caution">
    <text evidence="2">The sequence shown here is derived from an EMBL/GenBank/DDBJ whole genome shotgun (WGS) entry which is preliminary data.</text>
</comment>
<dbReference type="Gene3D" id="3.40.50.1820">
    <property type="entry name" value="alpha/beta hydrolase"/>
    <property type="match status" value="1"/>
</dbReference>
<gene>
    <name evidence="2" type="ORF">GCM10009104_29070</name>
</gene>
<dbReference type="InterPro" id="IPR029058">
    <property type="entry name" value="AB_hydrolase_fold"/>
</dbReference>
<evidence type="ECO:0000313" key="2">
    <source>
        <dbReference type="EMBL" id="GAA0698696.1"/>
    </source>
</evidence>
<sequence length="275" mass="29611">MCDLRGCGTTEAGPELQVTSARRRLFLKGMASLPLAVVLADPLLAKAAGQRTEEVSLALPGGLQVRAHLALPEGEGPFPAVVLIHEWWGLNDSIKAVANELAEQGFMALAVDLYGGGVAENREQALALKSAVNEAEGIATLTGWVDWLRQHERSNGKVATLGWCYGGGWSLDASLARPVDATIIYYGNVRRSAEQLAALRSPVLGHFATLDKSIDEAMVGDFQRAMAEAGKTDLEVHWYVADHAFANPTGARYDDENAALAWSRSLAFLHRYLDG</sequence>
<proteinExistence type="predicted"/>
<dbReference type="InterPro" id="IPR051049">
    <property type="entry name" value="Dienelactone_hydrolase-like"/>
</dbReference>
<dbReference type="RefSeq" id="WP_343807506.1">
    <property type="nucleotide sequence ID" value="NZ_BAAAET010000004.1"/>
</dbReference>
<dbReference type="PANTHER" id="PTHR46623">
    <property type="entry name" value="CARBOXYMETHYLENEBUTENOLIDASE-RELATED"/>
    <property type="match status" value="1"/>
</dbReference>
<organism evidence="2 3">
    <name type="scientific">Marinobacterium maritimum</name>
    <dbReference type="NCBI Taxonomy" id="500162"/>
    <lineage>
        <taxon>Bacteria</taxon>
        <taxon>Pseudomonadati</taxon>
        <taxon>Pseudomonadota</taxon>
        <taxon>Gammaproteobacteria</taxon>
        <taxon>Oceanospirillales</taxon>
        <taxon>Oceanospirillaceae</taxon>
        <taxon>Marinobacterium</taxon>
    </lineage>
</organism>
<dbReference type="InterPro" id="IPR002925">
    <property type="entry name" value="Dienelactn_hydro"/>
</dbReference>
<name>A0ABN1I941_9GAMM</name>
<reference evidence="2 3" key="1">
    <citation type="journal article" date="2019" name="Int. J. Syst. Evol. Microbiol.">
        <title>The Global Catalogue of Microorganisms (GCM) 10K type strain sequencing project: providing services to taxonomists for standard genome sequencing and annotation.</title>
        <authorList>
            <consortium name="The Broad Institute Genomics Platform"/>
            <consortium name="The Broad Institute Genome Sequencing Center for Infectious Disease"/>
            <person name="Wu L."/>
            <person name="Ma J."/>
        </authorList>
    </citation>
    <scope>NUCLEOTIDE SEQUENCE [LARGE SCALE GENOMIC DNA]</scope>
    <source>
        <strain evidence="2 3">JCM 15134</strain>
    </source>
</reference>